<evidence type="ECO:0000256" key="14">
    <source>
        <dbReference type="SAM" id="Coils"/>
    </source>
</evidence>
<gene>
    <name evidence="17" type="ORF">BT62DRAFT_985681</name>
</gene>
<dbReference type="PANTHER" id="PTHR12084:SF0">
    <property type="entry name" value="NUCLEAR PORE GLYCOPROTEIN P62"/>
    <property type="match status" value="1"/>
</dbReference>
<organism evidence="17 18">
    <name type="scientific">Guyanagaster necrorhizus</name>
    <dbReference type="NCBI Taxonomy" id="856835"/>
    <lineage>
        <taxon>Eukaryota</taxon>
        <taxon>Fungi</taxon>
        <taxon>Dikarya</taxon>
        <taxon>Basidiomycota</taxon>
        <taxon>Agaricomycotina</taxon>
        <taxon>Agaricomycetes</taxon>
        <taxon>Agaricomycetidae</taxon>
        <taxon>Agaricales</taxon>
        <taxon>Marasmiineae</taxon>
        <taxon>Physalacriaceae</taxon>
        <taxon>Guyanagaster</taxon>
    </lineage>
</organism>
<keyword evidence="8" id="KW-0811">Translocation</keyword>
<proteinExistence type="inferred from homology"/>
<comment type="caution">
    <text evidence="17">The sequence shown here is derived from an EMBL/GenBank/DDBJ whole genome shotgun (WGS) entry which is preliminary data.</text>
</comment>
<keyword evidence="9" id="KW-0906">Nuclear pore complex</keyword>
<dbReference type="GO" id="GO:0005543">
    <property type="term" value="F:phospholipid binding"/>
    <property type="evidence" value="ECO:0007669"/>
    <property type="project" value="TreeGrafter"/>
</dbReference>
<keyword evidence="6" id="KW-0509">mRNA transport</keyword>
<sequence length="558" mass="55749">MSAFGQGNNFFAGGGAPAASGSGTPSSFGATKPNAFGGASTNASTAPASGSLFGSGSTNTTTTAPAGGSAFSLPQSAGSSTTATQPTSTFFSQPAASSGTAGGGLFGSTPKPAGDTSAAPKLSAFGGGGAGLFGNNTSAATTASAPATSGGGPAPSATPTPNAFGASLFNKPAGTASAASAATSPLVPPPAGTFTDSNAPKPNLFGNSLFGQTPAPTNASAASSSTPGASTSTTQPTASGSGLLKPGLFGNTATATSTTASTSTPASASATTSAGGLFGAKPADKKEGAPAASAFSLPGSKPDEKKDVPAASSFGLGAKPAEKECDKPSGLTPSTSTAPVAVEPPSMLRGKTIEEIVNKWSTDLETHVREFNKFAGEVAVWDRALIENGNNLAALYGHVLAAEREQNEVNQSLDHIEQQQRDLAATLDAYEKTAQEIFGGQGANLRSIDKGPADMERDKNYMLATDLQTNLDDLSGSLTQIIESVNSLSLPSDNSSQDPMTQITQILSSHLESLQWIDNAVKEVDTKVTEVEKKVRESGHGSSLNSNTNYKSRGFSLR</sequence>
<feature type="compositionally biased region" description="Polar residues" evidence="15">
    <location>
        <begin position="72"/>
        <end position="99"/>
    </location>
</feature>
<dbReference type="EMBL" id="MU250528">
    <property type="protein sequence ID" value="KAG7449371.1"/>
    <property type="molecule type" value="Genomic_DNA"/>
</dbReference>
<evidence type="ECO:0000256" key="2">
    <source>
        <dbReference type="ARBA" id="ARBA00004567"/>
    </source>
</evidence>
<dbReference type="PANTHER" id="PTHR12084">
    <property type="entry name" value="NUCLEAR PORE GLYCOPROTEIN P62-RELATED"/>
    <property type="match status" value="1"/>
</dbReference>
<feature type="compositionally biased region" description="Polar residues" evidence="15">
    <location>
        <begin position="540"/>
        <end position="551"/>
    </location>
</feature>
<feature type="compositionally biased region" description="Low complexity" evidence="15">
    <location>
        <begin position="172"/>
        <end position="185"/>
    </location>
</feature>
<evidence type="ECO:0000256" key="13">
    <source>
        <dbReference type="ARBA" id="ARBA00081079"/>
    </source>
</evidence>
<evidence type="ECO:0000256" key="8">
    <source>
        <dbReference type="ARBA" id="ARBA00023010"/>
    </source>
</evidence>
<reference evidence="17" key="1">
    <citation type="submission" date="2020-11" db="EMBL/GenBank/DDBJ databases">
        <title>Adaptations for nitrogen fixation in a non-lichenized fungal sporocarp promotes dispersal by wood-feeding termites.</title>
        <authorList>
            <consortium name="DOE Joint Genome Institute"/>
            <person name="Koch R.A."/>
            <person name="Yoon G."/>
            <person name="Arayal U."/>
            <person name="Lail K."/>
            <person name="Amirebrahimi M."/>
            <person name="Labutti K."/>
            <person name="Lipzen A."/>
            <person name="Riley R."/>
            <person name="Barry K."/>
            <person name="Henrissat B."/>
            <person name="Grigoriev I.V."/>
            <person name="Herr J.R."/>
            <person name="Aime M.C."/>
        </authorList>
    </citation>
    <scope>NUCLEOTIDE SEQUENCE</scope>
    <source>
        <strain evidence="17">MCA 3950</strain>
    </source>
</reference>
<feature type="domain" description="Nucleoporin NSP1-like C-terminal" evidence="16">
    <location>
        <begin position="336"/>
        <end position="441"/>
    </location>
</feature>
<dbReference type="Proteomes" id="UP000812287">
    <property type="component" value="Unassembled WGS sequence"/>
</dbReference>
<dbReference type="GO" id="GO:0006606">
    <property type="term" value="P:protein import into nucleus"/>
    <property type="evidence" value="ECO:0007669"/>
    <property type="project" value="TreeGrafter"/>
</dbReference>
<dbReference type="OrthoDB" id="344345at2759"/>
<evidence type="ECO:0000256" key="15">
    <source>
        <dbReference type="SAM" id="MobiDB-lite"/>
    </source>
</evidence>
<keyword evidence="5" id="KW-0813">Transport</keyword>
<dbReference type="GO" id="GO:0031965">
    <property type="term" value="C:nuclear membrane"/>
    <property type="evidence" value="ECO:0007669"/>
    <property type="project" value="UniProtKB-SubCell"/>
</dbReference>
<evidence type="ECO:0000256" key="1">
    <source>
        <dbReference type="ARBA" id="ARBA00004335"/>
    </source>
</evidence>
<evidence type="ECO:0000256" key="9">
    <source>
        <dbReference type="ARBA" id="ARBA00023132"/>
    </source>
</evidence>
<keyword evidence="14" id="KW-0175">Coiled coil</keyword>
<feature type="compositionally biased region" description="Polar residues" evidence="15">
    <location>
        <begin position="39"/>
        <end position="64"/>
    </location>
</feature>
<evidence type="ECO:0000256" key="12">
    <source>
        <dbReference type="ARBA" id="ARBA00078941"/>
    </source>
</evidence>
<evidence type="ECO:0000256" key="10">
    <source>
        <dbReference type="ARBA" id="ARBA00023242"/>
    </source>
</evidence>
<feature type="compositionally biased region" description="Low complexity" evidence="15">
    <location>
        <begin position="133"/>
        <end position="163"/>
    </location>
</feature>
<keyword evidence="7" id="KW-0653">Protein transport</keyword>
<evidence type="ECO:0000256" key="11">
    <source>
        <dbReference type="ARBA" id="ARBA00068864"/>
    </source>
</evidence>
<feature type="region of interest" description="Disordered" evidence="15">
    <location>
        <begin position="1"/>
        <end position="342"/>
    </location>
</feature>
<evidence type="ECO:0000256" key="4">
    <source>
        <dbReference type="ARBA" id="ARBA00005911"/>
    </source>
</evidence>
<feature type="compositionally biased region" description="Low complexity" evidence="15">
    <location>
        <begin position="1"/>
        <end position="31"/>
    </location>
</feature>
<dbReference type="GO" id="GO:0044613">
    <property type="term" value="C:nuclear pore central transport channel"/>
    <property type="evidence" value="ECO:0007669"/>
    <property type="project" value="TreeGrafter"/>
</dbReference>
<feature type="compositionally biased region" description="Polar residues" evidence="15">
    <location>
        <begin position="194"/>
        <end position="211"/>
    </location>
</feature>
<evidence type="ECO:0000313" key="17">
    <source>
        <dbReference type="EMBL" id="KAG7449371.1"/>
    </source>
</evidence>
<dbReference type="AlphaFoldDB" id="A0A9P7VXI5"/>
<evidence type="ECO:0000259" key="16">
    <source>
        <dbReference type="Pfam" id="PF05064"/>
    </source>
</evidence>
<keyword evidence="10" id="KW-0539">Nucleus</keyword>
<dbReference type="InterPro" id="IPR026010">
    <property type="entry name" value="NSP1/NUP62"/>
</dbReference>
<dbReference type="RefSeq" id="XP_043042871.1">
    <property type="nucleotide sequence ID" value="XM_043189958.1"/>
</dbReference>
<protein>
    <recommendedName>
        <fullName evidence="11">Nucleoporin NSP1</fullName>
    </recommendedName>
    <alternativeName>
        <fullName evidence="12">Nuclear pore protein NSP1</fullName>
    </alternativeName>
    <alternativeName>
        <fullName evidence="13">Nucleoskeletal-like protein</fullName>
    </alternativeName>
</protein>
<dbReference type="FunFam" id="1.20.5.170:FF:000040">
    <property type="entry name" value="Nuclear pore glycoprotein p62"/>
    <property type="match status" value="1"/>
</dbReference>
<dbReference type="GO" id="GO:0006405">
    <property type="term" value="P:RNA export from nucleus"/>
    <property type="evidence" value="ECO:0007669"/>
    <property type="project" value="TreeGrafter"/>
</dbReference>
<dbReference type="Gene3D" id="1.20.5.170">
    <property type="match status" value="1"/>
</dbReference>
<comment type="similarity">
    <text evidence="4">Belongs to the nucleoporin NSP1/NUP62 family.</text>
</comment>
<dbReference type="Pfam" id="PF05064">
    <property type="entry name" value="Nsp1_C"/>
    <property type="match status" value="1"/>
</dbReference>
<dbReference type="GO" id="GO:0051028">
    <property type="term" value="P:mRNA transport"/>
    <property type="evidence" value="ECO:0007669"/>
    <property type="project" value="UniProtKB-KW"/>
</dbReference>
<name>A0A9P7VXI5_9AGAR</name>
<dbReference type="GO" id="GO:0017056">
    <property type="term" value="F:structural constituent of nuclear pore"/>
    <property type="evidence" value="ECO:0007669"/>
    <property type="project" value="InterPro"/>
</dbReference>
<keyword evidence="18" id="KW-1185">Reference proteome</keyword>
<accession>A0A9P7VXI5</accession>
<feature type="coiled-coil region" evidence="14">
    <location>
        <begin position="399"/>
        <end position="436"/>
    </location>
</feature>
<evidence type="ECO:0000256" key="3">
    <source>
        <dbReference type="ARBA" id="ARBA00004620"/>
    </source>
</evidence>
<evidence type="ECO:0000256" key="5">
    <source>
        <dbReference type="ARBA" id="ARBA00022448"/>
    </source>
</evidence>
<evidence type="ECO:0000256" key="7">
    <source>
        <dbReference type="ARBA" id="ARBA00022927"/>
    </source>
</evidence>
<dbReference type="GeneID" id="66112255"/>
<dbReference type="InterPro" id="IPR007758">
    <property type="entry name" value="Nucleoporin_NSP1_C"/>
</dbReference>
<feature type="compositionally biased region" description="Low complexity" evidence="15">
    <location>
        <begin position="213"/>
        <end position="242"/>
    </location>
</feature>
<evidence type="ECO:0000313" key="18">
    <source>
        <dbReference type="Proteomes" id="UP000812287"/>
    </source>
</evidence>
<feature type="region of interest" description="Disordered" evidence="15">
    <location>
        <begin position="534"/>
        <end position="558"/>
    </location>
</feature>
<comment type="subcellular location">
    <subcellularLocation>
        <location evidence="1">Nucleus membrane</location>
        <topology evidence="1">Peripheral membrane protein</topology>
        <orientation evidence="1">Cytoplasmic side</orientation>
    </subcellularLocation>
    <subcellularLocation>
        <location evidence="3">Nucleus membrane</location>
        <topology evidence="3">Peripheral membrane protein</topology>
        <orientation evidence="3">Nucleoplasmic side</orientation>
    </subcellularLocation>
    <subcellularLocation>
        <location evidence="2">Nucleus</location>
        <location evidence="2">Nuclear pore complex</location>
    </subcellularLocation>
</comment>
<feature type="compositionally biased region" description="Low complexity" evidence="15">
    <location>
        <begin position="252"/>
        <end position="274"/>
    </location>
</feature>
<evidence type="ECO:0000256" key="6">
    <source>
        <dbReference type="ARBA" id="ARBA00022816"/>
    </source>
</evidence>